<dbReference type="SMART" id="SM00664">
    <property type="entry name" value="DoH"/>
    <property type="match status" value="1"/>
</dbReference>
<dbReference type="InterPro" id="IPR005018">
    <property type="entry name" value="DOMON_domain"/>
</dbReference>
<dbReference type="Proteomes" id="UP000319731">
    <property type="component" value="Unassembled WGS sequence"/>
</dbReference>
<gene>
    <name evidence="3" type="ORF">SmJEL517_g00460</name>
</gene>
<evidence type="ECO:0000256" key="1">
    <source>
        <dbReference type="SAM" id="SignalP"/>
    </source>
</evidence>
<evidence type="ECO:0000313" key="3">
    <source>
        <dbReference type="EMBL" id="TPX37406.1"/>
    </source>
</evidence>
<protein>
    <recommendedName>
        <fullName evidence="2">DOMON domain-containing protein</fullName>
    </recommendedName>
</protein>
<proteinExistence type="predicted"/>
<sequence>MHYNKYKPSTATAALLLYLLAAVYGQDCIASPTSSSCSTYVYASTSAQNDLTIICGAASATIHPACAVYKSPSSASFSPQSLLASACTDSTLNSSAGCAAYKSMCVNGSAVPLCNNGIVNGLPDSVTANGLVASICYEMPMMSNCSVCPARDATTMIANCYVWKVYSDLCSEMNMAQCAQHSNFCSSNGQPSTYCTQVSLVSPNLASGSYCAPANFFCVNGWYSGSDVVFQVEANATFIWLALGVGDGMAGSDDMIFWKSSNGSLVISDRYAQVSTVEPSTDKQQDIRLVTTSVSLPPFTNAARFIVQFTRKRDTGDSADKPITSATAMSFIWAVGPTSGSMGSLANASIPMHSYQGQFSMTVAPDLASLKAGYGTVKAASGGVKCGGGMVAISMVVLVSIWLV</sequence>
<dbReference type="Gene3D" id="2.60.40.1210">
    <property type="entry name" value="Cellobiose dehydrogenase, cytochrome domain"/>
    <property type="match status" value="1"/>
</dbReference>
<dbReference type="GO" id="GO:0006589">
    <property type="term" value="P:octopamine biosynthetic process"/>
    <property type="evidence" value="ECO:0007669"/>
    <property type="project" value="TreeGrafter"/>
</dbReference>
<evidence type="ECO:0000259" key="2">
    <source>
        <dbReference type="PROSITE" id="PS50836"/>
    </source>
</evidence>
<dbReference type="GO" id="GO:0005615">
    <property type="term" value="C:extracellular space"/>
    <property type="evidence" value="ECO:0007669"/>
    <property type="project" value="TreeGrafter"/>
</dbReference>
<dbReference type="InterPro" id="IPR045266">
    <property type="entry name" value="DOH_DOMON"/>
</dbReference>
<evidence type="ECO:0000313" key="4">
    <source>
        <dbReference type="Proteomes" id="UP000319731"/>
    </source>
</evidence>
<keyword evidence="1" id="KW-0732">Signal</keyword>
<dbReference type="RefSeq" id="XP_031027317.1">
    <property type="nucleotide sequence ID" value="XM_031166389.1"/>
</dbReference>
<dbReference type="Pfam" id="PF03351">
    <property type="entry name" value="DOMON"/>
    <property type="match status" value="1"/>
</dbReference>
<dbReference type="SUPFAM" id="SSF49344">
    <property type="entry name" value="CBD9-like"/>
    <property type="match status" value="1"/>
</dbReference>
<dbReference type="PANTHER" id="PTHR10157:SF23">
    <property type="entry name" value="MOXD1 HOMOLOG 1"/>
    <property type="match status" value="1"/>
</dbReference>
<accession>A0A507CH66</accession>
<dbReference type="AlphaFoldDB" id="A0A507CH66"/>
<feature type="chain" id="PRO_5021303369" description="DOMON domain-containing protein" evidence="1">
    <location>
        <begin position="26"/>
        <end position="404"/>
    </location>
</feature>
<dbReference type="OrthoDB" id="73901at2759"/>
<keyword evidence="4" id="KW-1185">Reference proteome</keyword>
<reference evidence="3 4" key="1">
    <citation type="journal article" date="2019" name="Sci. Rep.">
        <title>Comparative genomics of chytrid fungi reveal insights into the obligate biotrophic and pathogenic lifestyle of Synchytrium endobioticum.</title>
        <authorList>
            <person name="van de Vossenberg B.T.L.H."/>
            <person name="Warris S."/>
            <person name="Nguyen H.D.T."/>
            <person name="van Gent-Pelzer M.P.E."/>
            <person name="Joly D.L."/>
            <person name="van de Geest H.C."/>
            <person name="Bonants P.J.M."/>
            <person name="Smith D.S."/>
            <person name="Levesque C.A."/>
            <person name="van der Lee T.A.J."/>
        </authorList>
    </citation>
    <scope>NUCLEOTIDE SEQUENCE [LARGE SCALE GENOMIC DNA]</scope>
    <source>
        <strain evidence="3 4">JEL517</strain>
    </source>
</reference>
<dbReference type="PANTHER" id="PTHR10157">
    <property type="entry name" value="DOPAMINE BETA HYDROXYLASE RELATED"/>
    <property type="match status" value="1"/>
</dbReference>
<comment type="caution">
    <text evidence="3">The sequence shown here is derived from an EMBL/GenBank/DDBJ whole genome shotgun (WGS) entry which is preliminary data.</text>
</comment>
<dbReference type="GeneID" id="42001686"/>
<dbReference type="GO" id="GO:0030667">
    <property type="term" value="C:secretory granule membrane"/>
    <property type="evidence" value="ECO:0007669"/>
    <property type="project" value="TreeGrafter"/>
</dbReference>
<organism evidence="3 4">
    <name type="scientific">Synchytrium microbalum</name>
    <dbReference type="NCBI Taxonomy" id="1806994"/>
    <lineage>
        <taxon>Eukaryota</taxon>
        <taxon>Fungi</taxon>
        <taxon>Fungi incertae sedis</taxon>
        <taxon>Chytridiomycota</taxon>
        <taxon>Chytridiomycota incertae sedis</taxon>
        <taxon>Chytridiomycetes</taxon>
        <taxon>Synchytriales</taxon>
        <taxon>Synchytriaceae</taxon>
        <taxon>Synchytrium</taxon>
    </lineage>
</organism>
<dbReference type="GO" id="GO:0042421">
    <property type="term" value="P:norepinephrine biosynthetic process"/>
    <property type="evidence" value="ECO:0007669"/>
    <property type="project" value="TreeGrafter"/>
</dbReference>
<name>A0A507CH66_9FUNG</name>
<dbReference type="EMBL" id="QEAO01000002">
    <property type="protein sequence ID" value="TPX37406.1"/>
    <property type="molecule type" value="Genomic_DNA"/>
</dbReference>
<dbReference type="InterPro" id="IPR000945">
    <property type="entry name" value="DBH-like"/>
</dbReference>
<dbReference type="CDD" id="cd09631">
    <property type="entry name" value="DOMON_DOH"/>
    <property type="match status" value="1"/>
</dbReference>
<dbReference type="GO" id="GO:0004500">
    <property type="term" value="F:dopamine beta-monooxygenase activity"/>
    <property type="evidence" value="ECO:0007669"/>
    <property type="project" value="InterPro"/>
</dbReference>
<feature type="domain" description="DOMON" evidence="2">
    <location>
        <begin position="215"/>
        <end position="336"/>
    </location>
</feature>
<dbReference type="PROSITE" id="PS50836">
    <property type="entry name" value="DOMON"/>
    <property type="match status" value="1"/>
</dbReference>
<dbReference type="GO" id="GO:0005507">
    <property type="term" value="F:copper ion binding"/>
    <property type="evidence" value="ECO:0007669"/>
    <property type="project" value="TreeGrafter"/>
</dbReference>
<feature type="signal peptide" evidence="1">
    <location>
        <begin position="1"/>
        <end position="25"/>
    </location>
</feature>